<gene>
    <name evidence="1" type="ORF">JY651_22065</name>
</gene>
<evidence type="ECO:0000313" key="2">
    <source>
        <dbReference type="Proteomes" id="UP000662747"/>
    </source>
</evidence>
<dbReference type="Proteomes" id="UP000662747">
    <property type="component" value="Chromosome"/>
</dbReference>
<proteinExistence type="predicted"/>
<sequence length="366" mass="38564">MSLAADVLLRRGLGSVLLLLLAAPALASEPWRAVARVASPEDAALLERVRGQSSDLPVLLVAEVGTPLDGPSALRWSAAERLAEEHQARAVLWFLREGSNVHVQVAEPASRHLFVRSARLMGAPGSLEWSAGAEALALTVRSALRAVDLGEPLGDVVEPPVVSAPAPAPAPEPVLAPAPVQSMAAPLPAASSSRWRFSVGGYAALDGYGQGGHQGLSLGAGWERDSWQPGFELRMGMPTRLLDEYTRLTLRQYAAVLRLERPFVSIDSLSCTYGLEAGAVVFTRRTEALAPQVEAAPASTIVSPLVGLRGAARWSPAARFALELSLAAEVLMGRPELGYAVDGNVVPRGDGAPIRPRAGLAMVFLL</sequence>
<keyword evidence="2" id="KW-1185">Reference proteome</keyword>
<accession>A0ABX7PAD5</accession>
<evidence type="ECO:0000313" key="1">
    <source>
        <dbReference type="EMBL" id="QSQ27431.1"/>
    </source>
</evidence>
<dbReference type="EMBL" id="CP071090">
    <property type="protein sequence ID" value="QSQ27431.1"/>
    <property type="molecule type" value="Genomic_DNA"/>
</dbReference>
<protein>
    <submittedName>
        <fullName evidence="1">Uncharacterized protein</fullName>
    </submittedName>
</protein>
<organism evidence="1 2">
    <name type="scientific">Pyxidicoccus parkwayensis</name>
    <dbReference type="NCBI Taxonomy" id="2813578"/>
    <lineage>
        <taxon>Bacteria</taxon>
        <taxon>Pseudomonadati</taxon>
        <taxon>Myxococcota</taxon>
        <taxon>Myxococcia</taxon>
        <taxon>Myxococcales</taxon>
        <taxon>Cystobacterineae</taxon>
        <taxon>Myxococcaceae</taxon>
        <taxon>Pyxidicoccus</taxon>
    </lineage>
</organism>
<name>A0ABX7PAD5_9BACT</name>
<dbReference type="RefSeq" id="WP_206728952.1">
    <property type="nucleotide sequence ID" value="NZ_CP071090.1"/>
</dbReference>
<reference evidence="1 2" key="1">
    <citation type="submission" date="2021-02" db="EMBL/GenBank/DDBJ databases">
        <title>De Novo genome assembly of isolated myxobacteria.</title>
        <authorList>
            <person name="Stevens D.C."/>
        </authorList>
    </citation>
    <scope>NUCLEOTIDE SEQUENCE [LARGE SCALE GENOMIC DNA]</scope>
    <source>
        <strain evidence="2">SCPEA02</strain>
    </source>
</reference>